<organism evidence="8 9">
    <name type="scientific">Leishmania orientalis</name>
    <dbReference type="NCBI Taxonomy" id="2249476"/>
    <lineage>
        <taxon>Eukaryota</taxon>
        <taxon>Discoba</taxon>
        <taxon>Euglenozoa</taxon>
        <taxon>Kinetoplastea</taxon>
        <taxon>Metakinetoplastina</taxon>
        <taxon>Trypanosomatida</taxon>
        <taxon>Trypanosomatidae</taxon>
        <taxon>Leishmaniinae</taxon>
        <taxon>Leishmania</taxon>
    </lineage>
</organism>
<dbReference type="Pfam" id="PF04055">
    <property type="entry name" value="Radical_SAM"/>
    <property type="match status" value="1"/>
</dbReference>
<dbReference type="Pfam" id="PF08608">
    <property type="entry name" value="Wyosine_form"/>
    <property type="match status" value="1"/>
</dbReference>
<dbReference type="PROSITE" id="PS51918">
    <property type="entry name" value="RADICAL_SAM"/>
    <property type="match status" value="1"/>
</dbReference>
<evidence type="ECO:0000256" key="6">
    <source>
        <dbReference type="ARBA" id="ARBA00049466"/>
    </source>
</evidence>
<keyword evidence="3" id="KW-0408">Iron</keyword>
<evidence type="ECO:0000259" key="7">
    <source>
        <dbReference type="PROSITE" id="PS51918"/>
    </source>
</evidence>
<dbReference type="SUPFAM" id="SSF102114">
    <property type="entry name" value="Radical SAM enzymes"/>
    <property type="match status" value="1"/>
</dbReference>
<dbReference type="InterPro" id="IPR034556">
    <property type="entry name" value="tRNA_wybutosine-synthase"/>
</dbReference>
<feature type="domain" description="Radical SAM core" evidence="7">
    <location>
        <begin position="147"/>
        <end position="388"/>
    </location>
</feature>
<dbReference type="PANTHER" id="PTHR13930">
    <property type="entry name" value="S-ADENOSYL-L-METHIONINE-DEPENDENT TRNA 4-DEMETHYLWYOSINE SYNTHASE"/>
    <property type="match status" value="1"/>
</dbReference>
<name>A0A836KRP2_9TRYP</name>
<dbReference type="GO" id="GO:0031591">
    <property type="term" value="P:wybutosine biosynthetic process"/>
    <property type="evidence" value="ECO:0007669"/>
    <property type="project" value="TreeGrafter"/>
</dbReference>
<dbReference type="Proteomes" id="UP000674143">
    <property type="component" value="Unassembled WGS sequence"/>
</dbReference>
<dbReference type="InterPro" id="IPR013785">
    <property type="entry name" value="Aldolase_TIM"/>
</dbReference>
<comment type="caution">
    <text evidence="8">The sequence shown here is derived from an EMBL/GenBank/DDBJ whole genome shotgun (WGS) entry which is preliminary data.</text>
</comment>
<dbReference type="RefSeq" id="XP_067064608.1">
    <property type="nucleotide sequence ID" value="XM_067209225.1"/>
</dbReference>
<comment type="catalytic activity">
    <reaction evidence="6">
        <text>N(1)-methylguanosine(37) in tRNA(Phe) + pyruvate + S-adenosyl-L-methionine = 4-demethylwyosine(37) in tRNA(Phe) + 5'-deoxyadenosine + L-methionine + CO2 + H2O</text>
        <dbReference type="Rhea" id="RHEA:36347"/>
        <dbReference type="Rhea" id="RHEA-COMP:10164"/>
        <dbReference type="Rhea" id="RHEA-COMP:10165"/>
        <dbReference type="ChEBI" id="CHEBI:15361"/>
        <dbReference type="ChEBI" id="CHEBI:15377"/>
        <dbReference type="ChEBI" id="CHEBI:16526"/>
        <dbReference type="ChEBI" id="CHEBI:17319"/>
        <dbReference type="ChEBI" id="CHEBI:57844"/>
        <dbReference type="ChEBI" id="CHEBI:59789"/>
        <dbReference type="ChEBI" id="CHEBI:64315"/>
        <dbReference type="ChEBI" id="CHEBI:73542"/>
        <dbReference type="EC" id="4.1.3.44"/>
    </reaction>
</comment>
<keyword evidence="5" id="KW-0496">Mitochondrion</keyword>
<keyword evidence="9" id="KW-1185">Reference proteome</keyword>
<protein>
    <recommendedName>
        <fullName evidence="7">Radical SAM core domain-containing protein</fullName>
    </recommendedName>
</protein>
<evidence type="ECO:0000256" key="2">
    <source>
        <dbReference type="ARBA" id="ARBA00022723"/>
    </source>
</evidence>
<keyword evidence="4" id="KW-0411">Iron-sulfur</keyword>
<evidence type="ECO:0000313" key="9">
    <source>
        <dbReference type="Proteomes" id="UP000674143"/>
    </source>
</evidence>
<dbReference type="EMBL" id="JAFHLR010000015">
    <property type="protein sequence ID" value="KAG5483112.1"/>
    <property type="molecule type" value="Genomic_DNA"/>
</dbReference>
<reference evidence="9" key="2">
    <citation type="journal article" date="2021" name="Sci. Data">
        <title>Chromosome-scale genome sequencing, assembly and annotation of six genomes from subfamily Leishmaniinae.</title>
        <authorList>
            <person name="Almutairi H."/>
            <person name="Urbaniak M.D."/>
            <person name="Bates M.D."/>
            <person name="Jariyapan N."/>
            <person name="Kwakye-Nuako G."/>
            <person name="Thomaz Soccol V."/>
            <person name="Al-Salem W.S."/>
            <person name="Dillon R.J."/>
            <person name="Bates P.A."/>
            <person name="Gatherer D."/>
        </authorList>
    </citation>
    <scope>NUCLEOTIDE SEQUENCE [LARGE SCALE GENOMIC DNA]</scope>
</reference>
<proteinExistence type="predicted"/>
<evidence type="ECO:0000256" key="4">
    <source>
        <dbReference type="ARBA" id="ARBA00023014"/>
    </source>
</evidence>
<evidence type="ECO:0000256" key="5">
    <source>
        <dbReference type="ARBA" id="ARBA00023128"/>
    </source>
</evidence>
<dbReference type="Gene3D" id="3.20.20.70">
    <property type="entry name" value="Aldolase class I"/>
    <property type="match status" value="1"/>
</dbReference>
<keyword evidence="2" id="KW-0479">Metal-binding</keyword>
<gene>
    <name evidence="8" type="ORF">LSCM4_07330</name>
</gene>
<dbReference type="GeneID" id="92363159"/>
<dbReference type="SFLD" id="SFLDS00029">
    <property type="entry name" value="Radical_SAM"/>
    <property type="match status" value="1"/>
</dbReference>
<dbReference type="InterPro" id="IPR007197">
    <property type="entry name" value="rSAM"/>
</dbReference>
<dbReference type="PANTHER" id="PTHR13930:SF1">
    <property type="entry name" value="SAM DOMAIN PROTEIN, PUTATIVE-RELATED"/>
    <property type="match status" value="1"/>
</dbReference>
<dbReference type="SMR" id="A0A836KRP2"/>
<sequence length="507" mass="57236">MNPDEKEKQERTLAKLQWLNERSKLDFRGNPAPFETKKTLSSVEQAKRKKARALAGVSDFLPFWHGTTPLALDATRSNYIQVGQGSRPSCNMQKGSANGCRPMLSEKRREALGTMYSLVGTHSAVKLCRWQKSMMRGRGGCYKWTMYGIKSHRCMEATPSMACANNCVFCWRLNSNPTATEWKWMVDAPGEVLEGMISGHQALINGVRGMPGVTAESLEEAMTPRHCALSLVGEPIMYPYVNEFLRLLHAKSMSSFLVNNGQFPDAIRELAPVTQLYLSVDAPNQKTMKVLDRPVFPDYWERFNESVNSMREKKHRTVFRLTMIDGFNMEPENLCEYKELFDRGQPHFIEIKRLTPAFSGNHNTILRIQNVPSWDKMKAFAEQLCGVIGDGTQYTMASVHEHSGCILLAHQRFVLNGRVHSWIDYDKFDTIIQDAARAAVMVPEDYLLPTPTWALWDSPAEGFDPAQQRHVSNKRRNHMKKAAAALPQLHGCCSATAEATIVQSAQA</sequence>
<dbReference type="CDD" id="cd01335">
    <property type="entry name" value="Radical_SAM"/>
    <property type="match status" value="1"/>
</dbReference>
<reference evidence="9" key="1">
    <citation type="journal article" date="2021" name="Microbiol. Resour. Announc.">
        <title>LGAAP: Leishmaniinae Genome Assembly and Annotation Pipeline.</title>
        <authorList>
            <person name="Almutairi H."/>
            <person name="Urbaniak M.D."/>
            <person name="Bates M.D."/>
            <person name="Jariyapan N."/>
            <person name="Kwakye-Nuako G."/>
            <person name="Thomaz-Soccol V."/>
            <person name="Al-Salem W.S."/>
            <person name="Dillon R.J."/>
            <person name="Bates P.A."/>
            <person name="Gatherer D."/>
        </authorList>
    </citation>
    <scope>NUCLEOTIDE SEQUENCE [LARGE SCALE GENOMIC DNA]</scope>
</reference>
<evidence type="ECO:0000256" key="1">
    <source>
        <dbReference type="ARBA" id="ARBA00022691"/>
    </source>
</evidence>
<dbReference type="InterPro" id="IPR013917">
    <property type="entry name" value="tRNA_wybutosine-synth"/>
</dbReference>
<dbReference type="SFLD" id="SFLDF00284">
    <property type="entry name" value="tRNA_wybutosine-synthesizing"/>
    <property type="match status" value="1"/>
</dbReference>
<dbReference type="GO" id="GO:0005737">
    <property type="term" value="C:cytoplasm"/>
    <property type="evidence" value="ECO:0007669"/>
    <property type="project" value="UniProtKB-ARBA"/>
</dbReference>
<dbReference type="AlphaFoldDB" id="A0A836KRP2"/>
<accession>A0A836KRP2</accession>
<dbReference type="SFLD" id="SFLDG01071">
    <property type="entry name" value="tRNA_wybutosine-synthesizing"/>
    <property type="match status" value="1"/>
</dbReference>
<dbReference type="GO" id="GO:0102521">
    <property type="term" value="F:tRNA-4-demethylwyosine synthase activity"/>
    <property type="evidence" value="ECO:0007669"/>
    <property type="project" value="UniProtKB-EC"/>
</dbReference>
<keyword evidence="1" id="KW-0949">S-adenosyl-L-methionine</keyword>
<dbReference type="KEGG" id="loi:92363159"/>
<evidence type="ECO:0000313" key="8">
    <source>
        <dbReference type="EMBL" id="KAG5483112.1"/>
    </source>
</evidence>
<evidence type="ECO:0000256" key="3">
    <source>
        <dbReference type="ARBA" id="ARBA00023004"/>
    </source>
</evidence>
<dbReference type="GO" id="GO:0051539">
    <property type="term" value="F:4 iron, 4 sulfur cluster binding"/>
    <property type="evidence" value="ECO:0007669"/>
    <property type="project" value="InterPro"/>
</dbReference>
<dbReference type="InterPro" id="IPR058240">
    <property type="entry name" value="rSAM_sf"/>
</dbReference>
<dbReference type="GO" id="GO:0046872">
    <property type="term" value="F:metal ion binding"/>
    <property type="evidence" value="ECO:0007669"/>
    <property type="project" value="UniProtKB-KW"/>
</dbReference>